<dbReference type="Proteomes" id="UP000887116">
    <property type="component" value="Unassembled WGS sequence"/>
</dbReference>
<evidence type="ECO:0000313" key="1">
    <source>
        <dbReference type="EMBL" id="GFQ81455.1"/>
    </source>
</evidence>
<organism evidence="1 2">
    <name type="scientific">Trichonephila clavata</name>
    <name type="common">Joro spider</name>
    <name type="synonym">Nephila clavata</name>
    <dbReference type="NCBI Taxonomy" id="2740835"/>
    <lineage>
        <taxon>Eukaryota</taxon>
        <taxon>Metazoa</taxon>
        <taxon>Ecdysozoa</taxon>
        <taxon>Arthropoda</taxon>
        <taxon>Chelicerata</taxon>
        <taxon>Arachnida</taxon>
        <taxon>Araneae</taxon>
        <taxon>Araneomorphae</taxon>
        <taxon>Entelegynae</taxon>
        <taxon>Araneoidea</taxon>
        <taxon>Nephilidae</taxon>
        <taxon>Trichonephila</taxon>
    </lineage>
</organism>
<gene>
    <name evidence="1" type="ORF">TNCT_331461</name>
</gene>
<proteinExistence type="predicted"/>
<dbReference type="AlphaFoldDB" id="A0A8X6KNM4"/>
<comment type="caution">
    <text evidence="1">The sequence shown here is derived from an EMBL/GenBank/DDBJ whole genome shotgun (WGS) entry which is preliminary data.</text>
</comment>
<evidence type="ECO:0000313" key="2">
    <source>
        <dbReference type="Proteomes" id="UP000887116"/>
    </source>
</evidence>
<sequence length="84" mass="9666">MTAPNDVIKKHTSSGRCVKTPNRLDLFNYDCYSLSAKRFFSKSFEEYSRSTFVCGSFERVEESKENSSESGIKKYAKHLLVLKL</sequence>
<protein>
    <submittedName>
        <fullName evidence="1">Uncharacterized protein</fullName>
    </submittedName>
</protein>
<reference evidence="1" key="1">
    <citation type="submission" date="2020-07" db="EMBL/GenBank/DDBJ databases">
        <title>Multicomponent nature underlies the extraordinary mechanical properties of spider dragline silk.</title>
        <authorList>
            <person name="Kono N."/>
            <person name="Nakamura H."/>
            <person name="Mori M."/>
            <person name="Yoshida Y."/>
            <person name="Ohtoshi R."/>
            <person name="Malay A.D."/>
            <person name="Moran D.A.P."/>
            <person name="Tomita M."/>
            <person name="Numata K."/>
            <person name="Arakawa K."/>
        </authorList>
    </citation>
    <scope>NUCLEOTIDE SEQUENCE</scope>
</reference>
<dbReference type="OrthoDB" id="10564440at2759"/>
<accession>A0A8X6KNM4</accession>
<name>A0A8X6KNM4_TRICU</name>
<dbReference type="EMBL" id="BMAO01002539">
    <property type="protein sequence ID" value="GFQ81455.1"/>
    <property type="molecule type" value="Genomic_DNA"/>
</dbReference>
<keyword evidence="2" id="KW-1185">Reference proteome</keyword>